<feature type="region of interest" description="Disordered" evidence="1">
    <location>
        <begin position="133"/>
        <end position="155"/>
    </location>
</feature>
<accession>F1YE46</accession>
<evidence type="ECO:0000313" key="3">
    <source>
        <dbReference type="EMBL" id="EGD57136.1"/>
    </source>
</evidence>
<name>F1YE46_9ACTN</name>
<dbReference type="STRING" id="644548.SCNU_02140"/>
<keyword evidence="2" id="KW-0812">Transmembrane</keyword>
<protein>
    <submittedName>
        <fullName evidence="3">Heat shock protein DnaJ domain-containing protein</fullName>
    </submittedName>
</protein>
<keyword evidence="4" id="KW-1185">Reference proteome</keyword>
<sequence>MPAIGPAQPVDYYQALALNPSATSEALLPALNQRVALSPPGPERAYAEQARAVLADPGKRRVYDQRLHNPHAKPWTPQELHELAVAQSTRSATGFLAQLKTAPTRILATVAGVLLVGLVVIIVAVSCTGGGTTDVASNPDASNSKPDANTGAGDASCEQIQGSLVEKAAWTRGDPGYAVVLTQATDLPTPIATGLAESNFDGLGTGGKLGQLQDKGVFVVIDAWFNRDMTDHAAVFSADGTLRESLKRPTMSSGPANWPKSFDLEKDDTHGYHHITAGQGVQIPAEAGGTKPGQTYALAILPDAFDDDVVWVLLRGGKQLYKGTLVRFRGEAPTDPRKCTPLG</sequence>
<dbReference type="AlphaFoldDB" id="F1YE46"/>
<dbReference type="RefSeq" id="WP_009677701.1">
    <property type="nucleotide sequence ID" value="NZ_AEUD01000001.1"/>
</dbReference>
<keyword evidence="2" id="KW-0472">Membrane</keyword>
<dbReference type="eggNOG" id="COG2267">
    <property type="taxonomic scope" value="Bacteria"/>
</dbReference>
<evidence type="ECO:0000256" key="1">
    <source>
        <dbReference type="SAM" id="MobiDB-lite"/>
    </source>
</evidence>
<organism evidence="3 4">
    <name type="scientific">Gordonia neofelifaecis NRRL B-59395</name>
    <dbReference type="NCBI Taxonomy" id="644548"/>
    <lineage>
        <taxon>Bacteria</taxon>
        <taxon>Bacillati</taxon>
        <taxon>Actinomycetota</taxon>
        <taxon>Actinomycetes</taxon>
        <taxon>Mycobacteriales</taxon>
        <taxon>Gordoniaceae</taxon>
        <taxon>Gordonia</taxon>
    </lineage>
</organism>
<evidence type="ECO:0000256" key="2">
    <source>
        <dbReference type="SAM" id="Phobius"/>
    </source>
</evidence>
<proteinExistence type="predicted"/>
<comment type="caution">
    <text evidence="3">The sequence shown here is derived from an EMBL/GenBank/DDBJ whole genome shotgun (WGS) entry which is preliminary data.</text>
</comment>
<dbReference type="EMBL" id="AEUD01000001">
    <property type="protein sequence ID" value="EGD57136.1"/>
    <property type="molecule type" value="Genomic_DNA"/>
</dbReference>
<keyword evidence="3" id="KW-0346">Stress response</keyword>
<feature type="transmembrane region" description="Helical" evidence="2">
    <location>
        <begin position="106"/>
        <end position="125"/>
    </location>
</feature>
<evidence type="ECO:0000313" key="4">
    <source>
        <dbReference type="Proteomes" id="UP000035065"/>
    </source>
</evidence>
<reference evidence="3 4" key="1">
    <citation type="journal article" date="2011" name="J. Bacteriol.">
        <title>Draft Genome Sequence of Gordonia neofelifaecis NRRL B-59395, a Cholesterol-Degrading Actinomycete.</title>
        <authorList>
            <person name="Ge F."/>
            <person name="Li W."/>
            <person name="Chen G."/>
            <person name="Liu Y."/>
            <person name="Zhang G."/>
            <person name="Yong B."/>
            <person name="Wang Q."/>
            <person name="Wang N."/>
            <person name="Huang Z."/>
            <person name="Li W."/>
            <person name="Wang J."/>
            <person name="Wu C."/>
            <person name="Xie Q."/>
            <person name="Liu G."/>
        </authorList>
    </citation>
    <scope>NUCLEOTIDE SEQUENCE [LARGE SCALE GENOMIC DNA]</scope>
    <source>
        <strain evidence="3 4">NRRL B-59395</strain>
    </source>
</reference>
<dbReference type="OrthoDB" id="4376492at2"/>
<keyword evidence="2" id="KW-1133">Transmembrane helix</keyword>
<dbReference type="Proteomes" id="UP000035065">
    <property type="component" value="Unassembled WGS sequence"/>
</dbReference>
<feature type="compositionally biased region" description="Polar residues" evidence="1">
    <location>
        <begin position="134"/>
        <end position="147"/>
    </location>
</feature>
<gene>
    <name evidence="3" type="ORF">SCNU_02140</name>
</gene>